<dbReference type="PANTHER" id="PTHR22926:SF5">
    <property type="entry name" value="PHOSPHO-N-ACETYLMURAMOYL-PENTAPEPTIDE-TRANSFERASE HOMOLOG"/>
    <property type="match status" value="1"/>
</dbReference>
<dbReference type="GO" id="GO:0046872">
    <property type="term" value="F:metal ion binding"/>
    <property type="evidence" value="ECO:0007669"/>
    <property type="project" value="UniProtKB-KW"/>
</dbReference>
<evidence type="ECO:0000256" key="5">
    <source>
        <dbReference type="ARBA" id="ARBA00022989"/>
    </source>
</evidence>
<keyword evidence="6 7" id="KW-0472">Membrane</keyword>
<feature type="transmembrane region" description="Helical" evidence="7">
    <location>
        <begin position="263"/>
        <end position="286"/>
    </location>
</feature>
<dbReference type="PATRIC" id="fig|270498.16.peg.1798"/>
<keyword evidence="11" id="KW-1185">Reference proteome</keyword>
<dbReference type="InterPro" id="IPR000715">
    <property type="entry name" value="Glycosyl_transferase_4"/>
</dbReference>
<keyword evidence="7 9" id="KW-0479">Metal-binding</keyword>
<dbReference type="GO" id="GO:0008963">
    <property type="term" value="F:phospho-N-acetylmuramoyl-pentapeptide-transferase activity"/>
    <property type="evidence" value="ECO:0007669"/>
    <property type="project" value="UniProtKB-UniRule"/>
</dbReference>
<dbReference type="GO" id="GO:0071555">
    <property type="term" value="P:cell wall organization"/>
    <property type="evidence" value="ECO:0007669"/>
    <property type="project" value="UniProtKB-KW"/>
</dbReference>
<keyword evidence="4 7" id="KW-0812">Transmembrane</keyword>
<organism evidence="10 11">
    <name type="scientific">Christensenella hongkongensis</name>
    <dbReference type="NCBI Taxonomy" id="270498"/>
    <lineage>
        <taxon>Bacteria</taxon>
        <taxon>Bacillati</taxon>
        <taxon>Bacillota</taxon>
        <taxon>Clostridia</taxon>
        <taxon>Christensenellales</taxon>
        <taxon>Christensenellaceae</taxon>
        <taxon>Christensenella</taxon>
    </lineage>
</organism>
<feature type="transmembrane region" description="Helical" evidence="7">
    <location>
        <begin position="54"/>
        <end position="72"/>
    </location>
</feature>
<feature type="transmembrane region" description="Helical" evidence="7">
    <location>
        <begin position="6"/>
        <end position="29"/>
    </location>
</feature>
<sequence>MNFTLNMLLTILISFAITFVAAKIIIPILRRAKAGQHVRDDGPQTHLVKEGTPTMGGVIMLIGIVASSFIFAGDDLRYTVFSVITVLAFALIGFLDDGLKLFMKRSLGLRAWQKIVLQLIAAAVVACLAYYWLGLDMAFVPGSGQLWELGAGYIPFTMFILIAMVNSVNLTDGLDGLATGITLINSVTFLLIFILSVVGAAVVTPEIASDMSNMTMFTAAVAGSCIAFLCFNSHPAKVFMGDTGSFALGAALTAMGIATDMQLFLPIMGFMFVLSAISVIIQVGSFKLRGKRVFRMAPLHHHFELGGAAETQVVSGYMVATMLLCIGGLILFFVSM</sequence>
<dbReference type="UniPathway" id="UPA00219"/>
<dbReference type="STRING" id="270498.CHK_0209"/>
<reference evidence="10 11" key="1">
    <citation type="submission" date="2015-04" db="EMBL/GenBank/DDBJ databases">
        <title>Draft genome sequence of bacteremic isolate Catabacter hongkongensis type strain HKU16T.</title>
        <authorList>
            <person name="Lau S.K."/>
            <person name="Teng J.L."/>
            <person name="Huang Y."/>
            <person name="Curreem S.O."/>
            <person name="Tsui S.K."/>
            <person name="Woo P.C."/>
        </authorList>
    </citation>
    <scope>NUCLEOTIDE SEQUENCE [LARGE SCALE GENOMIC DNA]</scope>
    <source>
        <strain evidence="10 11">HKU16</strain>
    </source>
</reference>
<keyword evidence="7" id="KW-0133">Cell shape</keyword>
<dbReference type="GO" id="GO:0051301">
    <property type="term" value="P:cell division"/>
    <property type="evidence" value="ECO:0007669"/>
    <property type="project" value="UniProtKB-KW"/>
</dbReference>
<feature type="binding site" evidence="9">
    <location>
        <position position="242"/>
    </location>
    <ligand>
        <name>Mg(2+)</name>
        <dbReference type="ChEBI" id="CHEBI:18420"/>
    </ligand>
</feature>
<dbReference type="OrthoDB" id="9805475at2"/>
<dbReference type="NCBIfam" id="TIGR00445">
    <property type="entry name" value="mraY"/>
    <property type="match status" value="1"/>
</dbReference>
<evidence type="ECO:0000256" key="6">
    <source>
        <dbReference type="ARBA" id="ARBA00023136"/>
    </source>
</evidence>
<keyword evidence="7" id="KW-0131">Cell cycle</keyword>
<dbReference type="PROSITE" id="PS01348">
    <property type="entry name" value="MRAY_2"/>
    <property type="match status" value="1"/>
</dbReference>
<evidence type="ECO:0000256" key="9">
    <source>
        <dbReference type="PIRSR" id="PIRSR600715-1"/>
    </source>
</evidence>
<comment type="caution">
    <text evidence="10">The sequence shown here is derived from an EMBL/GenBank/DDBJ whole genome shotgun (WGS) entry which is preliminary data.</text>
</comment>
<feature type="transmembrane region" description="Helical" evidence="7">
    <location>
        <begin position="314"/>
        <end position="334"/>
    </location>
</feature>
<keyword evidence="3 7" id="KW-0808">Transferase</keyword>
<keyword evidence="7" id="KW-1003">Cell membrane</keyword>
<dbReference type="RefSeq" id="WP_046442103.1">
    <property type="nucleotide sequence ID" value="NZ_CAUERS010000115.1"/>
</dbReference>
<comment type="catalytic activity">
    <reaction evidence="7">
        <text>UDP-N-acetyl-alpha-D-muramoyl-L-alanyl-gamma-D-glutamyl-meso-2,6-diaminopimeloyl-D-alanyl-D-alanine + di-trans,octa-cis-undecaprenyl phosphate = di-trans,octa-cis-undecaprenyl diphospho-N-acetyl-alpha-D-muramoyl-L-alanyl-D-glutamyl-meso-2,6-diaminopimeloyl-D-alanyl-D-alanine + UMP</text>
        <dbReference type="Rhea" id="RHEA:28386"/>
        <dbReference type="ChEBI" id="CHEBI:57865"/>
        <dbReference type="ChEBI" id="CHEBI:60392"/>
        <dbReference type="ChEBI" id="CHEBI:61386"/>
        <dbReference type="ChEBI" id="CHEBI:61387"/>
        <dbReference type="EC" id="2.7.8.13"/>
    </reaction>
</comment>
<dbReference type="Pfam" id="PF00953">
    <property type="entry name" value="Glycos_transf_4"/>
    <property type="match status" value="1"/>
</dbReference>
<dbReference type="GO" id="GO:0051992">
    <property type="term" value="F:UDP-N-acetylmuramoyl-L-alanyl-D-glutamyl-meso-2,6-diaminopimelyl-D-alanyl-D-alanine:undecaprenyl-phosphate transferase activity"/>
    <property type="evidence" value="ECO:0007669"/>
    <property type="project" value="RHEA"/>
</dbReference>
<dbReference type="CDD" id="cd06852">
    <property type="entry name" value="GT_MraY"/>
    <property type="match status" value="1"/>
</dbReference>
<proteinExistence type="inferred from homology"/>
<dbReference type="EC" id="2.7.8.13" evidence="7 8"/>
<evidence type="ECO:0000256" key="3">
    <source>
        <dbReference type="ARBA" id="ARBA00022679"/>
    </source>
</evidence>
<keyword evidence="7" id="KW-0132">Cell division</keyword>
<evidence type="ECO:0000256" key="1">
    <source>
        <dbReference type="ARBA" id="ARBA00004141"/>
    </source>
</evidence>
<evidence type="ECO:0000256" key="8">
    <source>
        <dbReference type="NCBIfam" id="TIGR00445"/>
    </source>
</evidence>
<feature type="transmembrane region" description="Helical" evidence="7">
    <location>
        <begin position="153"/>
        <end position="171"/>
    </location>
</feature>
<dbReference type="AlphaFoldDB" id="A0A0M2NMS4"/>
<protein>
    <recommendedName>
        <fullName evidence="7 8">Phospho-N-acetylmuramoyl-pentapeptide-transferase</fullName>
        <ecNumber evidence="7 8">2.7.8.13</ecNumber>
    </recommendedName>
    <alternativeName>
        <fullName evidence="7">UDP-MurNAc-pentapeptide phosphotransferase</fullName>
    </alternativeName>
</protein>
<evidence type="ECO:0000313" key="10">
    <source>
        <dbReference type="EMBL" id="KKI52301.1"/>
    </source>
</evidence>
<evidence type="ECO:0000256" key="4">
    <source>
        <dbReference type="ARBA" id="ARBA00022692"/>
    </source>
</evidence>
<accession>A0A0M2NMS4</accession>
<comment type="pathway">
    <text evidence="7">Cell wall biogenesis; peptidoglycan biosynthesis.</text>
</comment>
<dbReference type="GO" id="GO:0008360">
    <property type="term" value="P:regulation of cell shape"/>
    <property type="evidence" value="ECO:0007669"/>
    <property type="project" value="UniProtKB-KW"/>
</dbReference>
<dbReference type="GO" id="GO:0005886">
    <property type="term" value="C:plasma membrane"/>
    <property type="evidence" value="ECO:0007669"/>
    <property type="project" value="UniProtKB-SubCell"/>
</dbReference>
<dbReference type="PANTHER" id="PTHR22926">
    <property type="entry name" value="PHOSPHO-N-ACETYLMURAMOYL-PENTAPEPTIDE-TRANSFERASE"/>
    <property type="match status" value="1"/>
</dbReference>
<dbReference type="PROSITE" id="PS01347">
    <property type="entry name" value="MRAY_1"/>
    <property type="match status" value="1"/>
</dbReference>
<name>A0A0M2NMS4_9FIRM</name>
<keyword evidence="7" id="KW-0573">Peptidoglycan synthesis</keyword>
<evidence type="ECO:0000256" key="2">
    <source>
        <dbReference type="ARBA" id="ARBA00005583"/>
    </source>
</evidence>
<feature type="transmembrane region" description="Helical" evidence="7">
    <location>
        <begin position="214"/>
        <end position="231"/>
    </location>
</feature>
<comment type="cofactor">
    <cofactor evidence="7 9">
        <name>Mg(2+)</name>
        <dbReference type="ChEBI" id="CHEBI:18420"/>
    </cofactor>
</comment>
<dbReference type="Proteomes" id="UP000034076">
    <property type="component" value="Unassembled WGS sequence"/>
</dbReference>
<keyword evidence="7 9" id="KW-0460">Magnesium</keyword>
<dbReference type="Pfam" id="PF10555">
    <property type="entry name" value="MraY_sig1"/>
    <property type="match status" value="1"/>
</dbReference>
<dbReference type="GO" id="GO:0009252">
    <property type="term" value="P:peptidoglycan biosynthetic process"/>
    <property type="evidence" value="ECO:0007669"/>
    <property type="project" value="UniProtKB-UniRule"/>
</dbReference>
<dbReference type="InterPro" id="IPR018480">
    <property type="entry name" value="PNAcMuramoyl-5peptid_Trfase_CS"/>
</dbReference>
<comment type="subcellular location">
    <subcellularLocation>
        <location evidence="7">Cell membrane</location>
        <topology evidence="7">Multi-pass membrane protein</topology>
    </subcellularLocation>
    <subcellularLocation>
        <location evidence="1">Membrane</location>
        <topology evidence="1">Multi-pass membrane protein</topology>
    </subcellularLocation>
</comment>
<keyword evidence="5 7" id="KW-1133">Transmembrane helix</keyword>
<feature type="transmembrane region" description="Helical" evidence="7">
    <location>
        <begin position="78"/>
        <end position="95"/>
    </location>
</feature>
<evidence type="ECO:0000313" key="11">
    <source>
        <dbReference type="Proteomes" id="UP000034076"/>
    </source>
</evidence>
<comment type="function">
    <text evidence="7">Catalyzes the initial step of the lipid cycle reactions in the biosynthesis of the cell wall peptidoglycan: transfers peptidoglycan precursor phospho-MurNAc-pentapeptide from UDP-MurNAc-pentapeptide onto the lipid carrier undecaprenyl phosphate, yielding undecaprenyl-pyrophosphoryl-MurNAc-pentapeptide, known as lipid I.</text>
</comment>
<evidence type="ECO:0000256" key="7">
    <source>
        <dbReference type="HAMAP-Rule" id="MF_00038"/>
    </source>
</evidence>
<feature type="transmembrane region" description="Helical" evidence="7">
    <location>
        <begin position="183"/>
        <end position="202"/>
    </location>
</feature>
<dbReference type="HAMAP" id="MF_00038">
    <property type="entry name" value="MraY"/>
    <property type="match status" value="1"/>
</dbReference>
<feature type="transmembrane region" description="Helical" evidence="7">
    <location>
        <begin position="115"/>
        <end position="133"/>
    </location>
</feature>
<dbReference type="EMBL" id="LAYJ01000029">
    <property type="protein sequence ID" value="KKI52301.1"/>
    <property type="molecule type" value="Genomic_DNA"/>
</dbReference>
<feature type="binding site" evidence="9">
    <location>
        <position position="169"/>
    </location>
    <ligand>
        <name>Mg(2+)</name>
        <dbReference type="ChEBI" id="CHEBI:18420"/>
    </ligand>
</feature>
<comment type="similarity">
    <text evidence="2 7">Belongs to the glycosyltransferase 4 family. MraY subfamily.</text>
</comment>
<gene>
    <name evidence="7" type="primary">mraY</name>
    <name evidence="10" type="ORF">CHK_0209</name>
</gene>
<keyword evidence="7" id="KW-0961">Cell wall biogenesis/degradation</keyword>
<dbReference type="InterPro" id="IPR003524">
    <property type="entry name" value="PNAcMuramoyl-5peptid_Trfase"/>
</dbReference>